<dbReference type="InterPro" id="IPR008271">
    <property type="entry name" value="Ser/Thr_kinase_AS"/>
</dbReference>
<evidence type="ECO:0000313" key="12">
    <source>
        <dbReference type="Proteomes" id="UP001500945"/>
    </source>
</evidence>
<feature type="domain" description="Protein kinase" evidence="9">
    <location>
        <begin position="17"/>
        <end position="281"/>
    </location>
</feature>
<dbReference type="Gene3D" id="1.10.510.10">
    <property type="entry name" value="Transferase(Phosphotransferase) domain 1"/>
    <property type="match status" value="1"/>
</dbReference>
<gene>
    <name evidence="11" type="primary">pknB_2</name>
    <name evidence="11" type="ORF">GCM10023168_20130</name>
</gene>
<dbReference type="Pfam" id="PF00069">
    <property type="entry name" value="Pkinase"/>
    <property type="match status" value="1"/>
</dbReference>
<comment type="catalytic activity">
    <reaction evidence="7">
        <text>L-threonyl-[protein] + ATP = O-phospho-L-threonyl-[protein] + ADP + H(+)</text>
        <dbReference type="Rhea" id="RHEA:46608"/>
        <dbReference type="Rhea" id="RHEA-COMP:11060"/>
        <dbReference type="Rhea" id="RHEA-COMP:11605"/>
        <dbReference type="ChEBI" id="CHEBI:15378"/>
        <dbReference type="ChEBI" id="CHEBI:30013"/>
        <dbReference type="ChEBI" id="CHEBI:30616"/>
        <dbReference type="ChEBI" id="CHEBI:61977"/>
        <dbReference type="ChEBI" id="CHEBI:456216"/>
        <dbReference type="EC" id="2.7.11.1"/>
    </reaction>
</comment>
<dbReference type="SMART" id="SM00220">
    <property type="entry name" value="S_TKc"/>
    <property type="match status" value="1"/>
</dbReference>
<dbReference type="PANTHER" id="PTHR43289">
    <property type="entry name" value="MITOGEN-ACTIVATED PROTEIN KINASE KINASE KINASE 20-RELATED"/>
    <property type="match status" value="1"/>
</dbReference>
<accession>A0ABP8KGN9</accession>
<keyword evidence="2" id="KW-0723">Serine/threonine-protein kinase</keyword>
<proteinExistence type="predicted"/>
<evidence type="ECO:0000256" key="6">
    <source>
        <dbReference type="ARBA" id="ARBA00022840"/>
    </source>
</evidence>
<dbReference type="SUPFAM" id="SSF56112">
    <property type="entry name" value="Protein kinase-like (PK-like)"/>
    <property type="match status" value="1"/>
</dbReference>
<evidence type="ECO:0000256" key="8">
    <source>
        <dbReference type="ARBA" id="ARBA00048679"/>
    </source>
</evidence>
<dbReference type="SMART" id="SM00740">
    <property type="entry name" value="PASTA"/>
    <property type="match status" value="4"/>
</dbReference>
<evidence type="ECO:0000259" key="9">
    <source>
        <dbReference type="PROSITE" id="PS50011"/>
    </source>
</evidence>
<dbReference type="Pfam" id="PF03793">
    <property type="entry name" value="PASTA"/>
    <property type="match status" value="4"/>
</dbReference>
<sequence length="649" mass="67534">MSSTGDALIGRTLDGRYRVLRHLADGGMATVYLAVDERLEREVALKVMRPHLVHDESFVTRFRREARSAASLSHPNVVAVYDQGTDDDCVFLAMEYVPGLTLREVLHDEGPLSPRAALDVLEPVLLALAEAHSKGLIHRDVKPENVILNDNGTVKVADFGLARAVTSQTVTSSSGLLLGTVAYLSPEQVERGIADARSDVYAAGLVLFEMLTGTKAFTGETPIHVAYQHVHGGVPTPSSRVPGLDPALDELVEVATARDPDERPADAAAFLELVRRARASLSPAALDARPAGSAALAAASVPTATAALPVQGSAGAATALGHGAGGGVATRPRSDTTALAVTSAPLEGVVVAGGGRRRGSRRWWPAVVASALVAALTAWFFVLGPGATATVPSVQGRPQDEAVSAVRTASLDPRVSEAFDETVPKGQVVSADPGPGTTVRRGTDVAIVVSKGPERYEVPPVVGMSLAEASARIEEGNLAVGKVSKAFDEKVPEGQVVSAKPGPGASLKKDTAVAMTVSKGRQPITVPDHTGKNAEKAARALDELGLDVDASREENSDTVPKGRVISQSPRDGTLYRGDTVTLVVSKGPVMVDVPDVVGQQLDPARRTLEGAGFEVEVRRALGGFFGTVRLQDPAGGKAPKGSTITLTIV</sequence>
<evidence type="ECO:0000313" key="11">
    <source>
        <dbReference type="EMBL" id="GAA4405934.1"/>
    </source>
</evidence>
<keyword evidence="4" id="KW-0547">Nucleotide-binding</keyword>
<dbReference type="NCBIfam" id="NF033483">
    <property type="entry name" value="PknB_PASTA_kin"/>
    <property type="match status" value="1"/>
</dbReference>
<dbReference type="PANTHER" id="PTHR43289:SF34">
    <property type="entry name" value="SERINE_THREONINE-PROTEIN KINASE YBDM-RELATED"/>
    <property type="match status" value="1"/>
</dbReference>
<evidence type="ECO:0000256" key="3">
    <source>
        <dbReference type="ARBA" id="ARBA00022679"/>
    </source>
</evidence>
<protein>
    <recommendedName>
        <fullName evidence="1">non-specific serine/threonine protein kinase</fullName>
        <ecNumber evidence="1">2.7.11.1</ecNumber>
    </recommendedName>
</protein>
<dbReference type="PROSITE" id="PS00108">
    <property type="entry name" value="PROTEIN_KINASE_ST"/>
    <property type="match status" value="1"/>
</dbReference>
<feature type="domain" description="PASTA" evidence="10">
    <location>
        <begin position="386"/>
        <end position="451"/>
    </location>
</feature>
<feature type="domain" description="PASTA" evidence="10">
    <location>
        <begin position="587"/>
        <end position="649"/>
    </location>
</feature>
<feature type="domain" description="PASTA" evidence="10">
    <location>
        <begin position="520"/>
        <end position="586"/>
    </location>
</feature>
<dbReference type="GO" id="GO:0016301">
    <property type="term" value="F:kinase activity"/>
    <property type="evidence" value="ECO:0007669"/>
    <property type="project" value="UniProtKB-KW"/>
</dbReference>
<evidence type="ECO:0000256" key="5">
    <source>
        <dbReference type="ARBA" id="ARBA00022777"/>
    </source>
</evidence>
<dbReference type="EMBL" id="BAABGM010000013">
    <property type="protein sequence ID" value="GAA4405934.1"/>
    <property type="molecule type" value="Genomic_DNA"/>
</dbReference>
<dbReference type="PROSITE" id="PS50011">
    <property type="entry name" value="PROTEIN_KINASE_DOM"/>
    <property type="match status" value="1"/>
</dbReference>
<keyword evidence="5 11" id="KW-0418">Kinase</keyword>
<comment type="catalytic activity">
    <reaction evidence="8">
        <text>L-seryl-[protein] + ATP = O-phospho-L-seryl-[protein] + ADP + H(+)</text>
        <dbReference type="Rhea" id="RHEA:17989"/>
        <dbReference type="Rhea" id="RHEA-COMP:9863"/>
        <dbReference type="Rhea" id="RHEA-COMP:11604"/>
        <dbReference type="ChEBI" id="CHEBI:15378"/>
        <dbReference type="ChEBI" id="CHEBI:29999"/>
        <dbReference type="ChEBI" id="CHEBI:30616"/>
        <dbReference type="ChEBI" id="CHEBI:83421"/>
        <dbReference type="ChEBI" id="CHEBI:456216"/>
        <dbReference type="EC" id="2.7.11.1"/>
    </reaction>
</comment>
<dbReference type="InterPro" id="IPR000719">
    <property type="entry name" value="Prot_kinase_dom"/>
</dbReference>
<dbReference type="Gene3D" id="3.30.200.20">
    <property type="entry name" value="Phosphorylase Kinase, domain 1"/>
    <property type="match status" value="1"/>
</dbReference>
<dbReference type="PROSITE" id="PS51178">
    <property type="entry name" value="PASTA"/>
    <property type="match status" value="4"/>
</dbReference>
<reference evidence="12" key="1">
    <citation type="journal article" date="2019" name="Int. J. Syst. Evol. Microbiol.">
        <title>The Global Catalogue of Microorganisms (GCM) 10K type strain sequencing project: providing services to taxonomists for standard genome sequencing and annotation.</title>
        <authorList>
            <consortium name="The Broad Institute Genomics Platform"/>
            <consortium name="The Broad Institute Genome Sequencing Center for Infectious Disease"/>
            <person name="Wu L."/>
            <person name="Ma J."/>
        </authorList>
    </citation>
    <scope>NUCLEOTIDE SEQUENCE [LARGE SCALE GENOMIC DNA]</scope>
    <source>
        <strain evidence="12">JCM 17809</strain>
    </source>
</reference>
<dbReference type="InterPro" id="IPR005543">
    <property type="entry name" value="PASTA_dom"/>
</dbReference>
<evidence type="ECO:0000259" key="10">
    <source>
        <dbReference type="PROSITE" id="PS51178"/>
    </source>
</evidence>
<dbReference type="CDD" id="cd14014">
    <property type="entry name" value="STKc_PknB_like"/>
    <property type="match status" value="1"/>
</dbReference>
<dbReference type="EC" id="2.7.11.1" evidence="1"/>
<evidence type="ECO:0000256" key="2">
    <source>
        <dbReference type="ARBA" id="ARBA00022527"/>
    </source>
</evidence>
<evidence type="ECO:0000256" key="7">
    <source>
        <dbReference type="ARBA" id="ARBA00047899"/>
    </source>
</evidence>
<keyword evidence="6" id="KW-0067">ATP-binding</keyword>
<dbReference type="Proteomes" id="UP001500945">
    <property type="component" value="Unassembled WGS sequence"/>
</dbReference>
<dbReference type="CDD" id="cd06577">
    <property type="entry name" value="PASTA_pknB"/>
    <property type="match status" value="4"/>
</dbReference>
<name>A0ABP8KGN9_9MICO</name>
<dbReference type="Gene3D" id="3.30.10.20">
    <property type="match status" value="4"/>
</dbReference>
<organism evidence="11 12">
    <name type="scientific">Fodinibacter luteus</name>
    <dbReference type="NCBI Taxonomy" id="552064"/>
    <lineage>
        <taxon>Bacteria</taxon>
        <taxon>Bacillati</taxon>
        <taxon>Actinomycetota</taxon>
        <taxon>Actinomycetes</taxon>
        <taxon>Micrococcales</taxon>
        <taxon>Intrasporangiaceae</taxon>
        <taxon>Fodinibacter (ex Wang et al. 2009)</taxon>
    </lineage>
</organism>
<feature type="domain" description="PASTA" evidence="10">
    <location>
        <begin position="452"/>
        <end position="519"/>
    </location>
</feature>
<keyword evidence="12" id="KW-1185">Reference proteome</keyword>
<comment type="caution">
    <text evidence="11">The sequence shown here is derived from an EMBL/GenBank/DDBJ whole genome shotgun (WGS) entry which is preliminary data.</text>
</comment>
<evidence type="ECO:0000256" key="4">
    <source>
        <dbReference type="ARBA" id="ARBA00022741"/>
    </source>
</evidence>
<dbReference type="InterPro" id="IPR011009">
    <property type="entry name" value="Kinase-like_dom_sf"/>
</dbReference>
<keyword evidence="3" id="KW-0808">Transferase</keyword>
<dbReference type="RefSeq" id="WP_345205303.1">
    <property type="nucleotide sequence ID" value="NZ_BAABGM010000013.1"/>
</dbReference>
<evidence type="ECO:0000256" key="1">
    <source>
        <dbReference type="ARBA" id="ARBA00012513"/>
    </source>
</evidence>